<dbReference type="Gene3D" id="3.90.79.10">
    <property type="entry name" value="Nucleoside Triphosphate Pyrophosphohydrolase"/>
    <property type="match status" value="1"/>
</dbReference>
<dbReference type="SUPFAM" id="SSF55811">
    <property type="entry name" value="Nudix"/>
    <property type="match status" value="1"/>
</dbReference>
<dbReference type="AlphaFoldDB" id="A0A6J1SE36"/>
<comment type="cofactor">
    <cofactor evidence="1">
        <name>Mn(2+)</name>
        <dbReference type="ChEBI" id="CHEBI:29035"/>
    </cofactor>
</comment>
<dbReference type="RefSeq" id="XP_026279444.1">
    <property type="nucleotide sequence ID" value="XM_026423659.2"/>
</dbReference>
<dbReference type="OrthoDB" id="1695362at2759"/>
<comment type="cofactor">
    <cofactor evidence="2">
        <name>Mg(2+)</name>
        <dbReference type="ChEBI" id="CHEBI:18420"/>
    </cofactor>
</comment>
<evidence type="ECO:0000256" key="3">
    <source>
        <dbReference type="ARBA" id="ARBA00005582"/>
    </source>
</evidence>
<organism evidence="8 9">
    <name type="scientific">Frankliniella occidentalis</name>
    <name type="common">Western flower thrips</name>
    <name type="synonym">Euthrips occidentalis</name>
    <dbReference type="NCBI Taxonomy" id="133901"/>
    <lineage>
        <taxon>Eukaryota</taxon>
        <taxon>Metazoa</taxon>
        <taxon>Ecdysozoa</taxon>
        <taxon>Arthropoda</taxon>
        <taxon>Hexapoda</taxon>
        <taxon>Insecta</taxon>
        <taxon>Pterygota</taxon>
        <taxon>Neoptera</taxon>
        <taxon>Paraneoptera</taxon>
        <taxon>Thysanoptera</taxon>
        <taxon>Terebrantia</taxon>
        <taxon>Thripoidea</taxon>
        <taxon>Thripidae</taxon>
        <taxon>Frankliniella</taxon>
    </lineage>
</organism>
<evidence type="ECO:0000256" key="1">
    <source>
        <dbReference type="ARBA" id="ARBA00001936"/>
    </source>
</evidence>
<accession>A0A6J1SE36</accession>
<keyword evidence="5" id="KW-0378">Hydrolase</keyword>
<gene>
    <name evidence="9" type="primary">LOC113207203</name>
</gene>
<proteinExistence type="inferred from homology"/>
<dbReference type="PANTHER" id="PTHR12318">
    <property type="entry name" value="TESTOSTERONE-REGULATED PROTEIN RP2"/>
    <property type="match status" value="1"/>
</dbReference>
<keyword evidence="7" id="KW-0464">Manganese</keyword>
<dbReference type="GeneID" id="113207203"/>
<reference evidence="9" key="1">
    <citation type="submission" date="2025-08" db="UniProtKB">
        <authorList>
            <consortium name="RefSeq"/>
        </authorList>
    </citation>
    <scope>IDENTIFICATION</scope>
    <source>
        <tissue evidence="9">Whole organism</tissue>
    </source>
</reference>
<evidence type="ECO:0000313" key="9">
    <source>
        <dbReference type="RefSeq" id="XP_026279444.1"/>
    </source>
</evidence>
<dbReference type="CDD" id="cd18870">
    <property type="entry name" value="NUDIX_AcylCoAdiphos_Nudt19"/>
    <property type="match status" value="1"/>
</dbReference>
<dbReference type="PANTHER" id="PTHR12318:SF0">
    <property type="entry name" value="ACYL-COENZYME A DIPHOSPHATASE NUDT19"/>
    <property type="match status" value="1"/>
</dbReference>
<keyword evidence="8" id="KW-1185">Reference proteome</keyword>
<evidence type="ECO:0000313" key="8">
    <source>
        <dbReference type="Proteomes" id="UP000504606"/>
    </source>
</evidence>
<evidence type="ECO:0000256" key="4">
    <source>
        <dbReference type="ARBA" id="ARBA00022723"/>
    </source>
</evidence>
<keyword evidence="4" id="KW-0479">Metal-binding</keyword>
<keyword evidence="6" id="KW-0460">Magnesium</keyword>
<dbReference type="KEGG" id="foc:113207203"/>
<dbReference type="GO" id="GO:0046872">
    <property type="term" value="F:metal ion binding"/>
    <property type="evidence" value="ECO:0007669"/>
    <property type="project" value="UniProtKB-KW"/>
</dbReference>
<comment type="similarity">
    <text evidence="3">Belongs to the Nudix hydrolase family.</text>
</comment>
<dbReference type="InterPro" id="IPR015797">
    <property type="entry name" value="NUDIX_hydrolase-like_dom_sf"/>
</dbReference>
<dbReference type="GO" id="GO:0016818">
    <property type="term" value="F:hydrolase activity, acting on acid anhydrides, in phosphorus-containing anhydrides"/>
    <property type="evidence" value="ECO:0007669"/>
    <property type="project" value="InterPro"/>
</dbReference>
<protein>
    <submittedName>
        <fullName evidence="9">Acyl-coenzyme A diphosphatase NUDT19</fullName>
    </submittedName>
</protein>
<sequence>MNSKAWKVSASIIIALRSTVSRDSTPKVECPNRISRGVSPGYSTSDKSNINLLCVRRGETDRHLPGIHVFPGGHMEAADSSPAWIELYRSFGYEDNSFHSISTGGGIEHMPDYKESRSSCIPGWMSLRLCAIRETFEESGILLCRSPSAVEQGLPFASFVVLNELTAWQSRVRADPRQMLALCHAVGCVPDLWGLHLWSNWLTPTQQRIRHNSVFFLANLHSLPPYALDKSEMDELKCSSACDLIEQAESREIRFANPQFYEVLRLSTFKDHQALASFASLRAQHGCIRTMPVQEKVKDGLLCILPGDSKYPLNIDCQTFSEFVKRDKSFEELRNQVKEEKGILHRIEIPRDGPCQKVITENYIPPHKHVSPSRVNFTKNSNKSSL</sequence>
<dbReference type="InterPro" id="IPR039121">
    <property type="entry name" value="NUDT19"/>
</dbReference>
<evidence type="ECO:0000256" key="7">
    <source>
        <dbReference type="ARBA" id="ARBA00023211"/>
    </source>
</evidence>
<evidence type="ECO:0000256" key="6">
    <source>
        <dbReference type="ARBA" id="ARBA00022842"/>
    </source>
</evidence>
<dbReference type="GO" id="GO:0005739">
    <property type="term" value="C:mitochondrion"/>
    <property type="evidence" value="ECO:0007669"/>
    <property type="project" value="TreeGrafter"/>
</dbReference>
<name>A0A6J1SE36_FRAOC</name>
<evidence type="ECO:0000256" key="5">
    <source>
        <dbReference type="ARBA" id="ARBA00022801"/>
    </source>
</evidence>
<dbReference type="Proteomes" id="UP000504606">
    <property type="component" value="Unplaced"/>
</dbReference>
<evidence type="ECO:0000256" key="2">
    <source>
        <dbReference type="ARBA" id="ARBA00001946"/>
    </source>
</evidence>